<dbReference type="Proteomes" id="UP000199167">
    <property type="component" value="Unassembled WGS sequence"/>
</dbReference>
<dbReference type="RefSeq" id="WP_089990389.1">
    <property type="nucleotide sequence ID" value="NZ_FOIZ01000001.1"/>
</dbReference>
<dbReference type="EMBL" id="FOIZ01000001">
    <property type="protein sequence ID" value="SEW03022.1"/>
    <property type="molecule type" value="Genomic_DNA"/>
</dbReference>
<evidence type="ECO:0000313" key="2">
    <source>
        <dbReference type="EMBL" id="SEW03022.1"/>
    </source>
</evidence>
<dbReference type="AlphaFoldDB" id="A0A1I0NP93"/>
<keyword evidence="1" id="KW-1133">Transmembrane helix</keyword>
<feature type="transmembrane region" description="Helical" evidence="1">
    <location>
        <begin position="135"/>
        <end position="157"/>
    </location>
</feature>
<feature type="transmembrane region" description="Helical" evidence="1">
    <location>
        <begin position="103"/>
        <end position="123"/>
    </location>
</feature>
<reference evidence="2 3" key="1">
    <citation type="submission" date="2016-10" db="EMBL/GenBank/DDBJ databases">
        <authorList>
            <person name="de Groot N.N."/>
        </authorList>
    </citation>
    <scope>NUCLEOTIDE SEQUENCE [LARGE SCALE GENOMIC DNA]</scope>
    <source>
        <strain evidence="2 3">DSM 17925</strain>
    </source>
</reference>
<gene>
    <name evidence="2" type="ORF">SAMN04488515_0730</name>
</gene>
<evidence type="ECO:0000256" key="1">
    <source>
        <dbReference type="SAM" id="Phobius"/>
    </source>
</evidence>
<name>A0A1I0NP93_9RHOB</name>
<feature type="transmembrane region" description="Helical" evidence="1">
    <location>
        <begin position="80"/>
        <end position="97"/>
    </location>
</feature>
<feature type="transmembrane region" description="Helical" evidence="1">
    <location>
        <begin position="47"/>
        <end position="68"/>
    </location>
</feature>
<evidence type="ECO:0008006" key="4">
    <source>
        <dbReference type="Google" id="ProtNLM"/>
    </source>
</evidence>
<dbReference type="OrthoDB" id="5189031at2"/>
<protein>
    <recommendedName>
        <fullName evidence="4">TspO and MBR related proteins</fullName>
    </recommendedName>
</protein>
<feature type="transmembrane region" description="Helical" evidence="1">
    <location>
        <begin position="215"/>
        <end position="233"/>
    </location>
</feature>
<dbReference type="STRING" id="364200.SAMN04488515_0730"/>
<organism evidence="2 3">
    <name type="scientific">Cognatiyoonia koreensis</name>
    <dbReference type="NCBI Taxonomy" id="364200"/>
    <lineage>
        <taxon>Bacteria</taxon>
        <taxon>Pseudomonadati</taxon>
        <taxon>Pseudomonadota</taxon>
        <taxon>Alphaproteobacteria</taxon>
        <taxon>Rhodobacterales</taxon>
        <taxon>Paracoccaceae</taxon>
        <taxon>Cognatiyoonia</taxon>
    </lineage>
</organism>
<proteinExistence type="predicted"/>
<feature type="transmembrane region" description="Helical" evidence="1">
    <location>
        <begin position="189"/>
        <end position="209"/>
    </location>
</feature>
<accession>A0A1I0NP93</accession>
<keyword evidence="1" id="KW-0472">Membrane</keyword>
<feature type="transmembrane region" description="Helical" evidence="1">
    <location>
        <begin position="163"/>
        <end position="182"/>
    </location>
</feature>
<keyword evidence="1" id="KW-0812">Transmembrane</keyword>
<evidence type="ECO:0000313" key="3">
    <source>
        <dbReference type="Proteomes" id="UP000199167"/>
    </source>
</evidence>
<sequence>MKNLTAYLTLLLAVAFAAAPFITSPFSGFEADQLPIPQVDPPVQPAGYAFAIWGVIYAWLIISALYGALNRPDAPDWDDARWPLNVSLAVGVPWLAIANASAVWATVTIVIMAIGAIIALARAPLDDRWLFQAPVGLYAGWLTAASFVSLATTFAGYGIGLGSFGWALVGIAGALTVAFIVLSRRQTALGYLAAVVWALVGIVVANGIAGWIVSLAAAIGIAILLLRFGPVAVRSIRPGFS</sequence>
<keyword evidence="3" id="KW-1185">Reference proteome</keyword>